<keyword evidence="5" id="KW-0539">Nucleus</keyword>
<dbReference type="GO" id="GO:0005634">
    <property type="term" value="C:nucleus"/>
    <property type="evidence" value="ECO:0007669"/>
    <property type="project" value="UniProtKB-SubCell"/>
</dbReference>
<dbReference type="PRINTS" id="PR00404">
    <property type="entry name" value="MADSDOMAIN"/>
</dbReference>
<dbReference type="GO" id="GO:0045944">
    <property type="term" value="P:positive regulation of transcription by RNA polymerase II"/>
    <property type="evidence" value="ECO:0007669"/>
    <property type="project" value="InterPro"/>
</dbReference>
<protein>
    <recommendedName>
        <fullName evidence="7">MADS-box domain-containing protein</fullName>
    </recommendedName>
</protein>
<dbReference type="InterPro" id="IPR050142">
    <property type="entry name" value="MADS-box/MEF2_TF"/>
</dbReference>
<evidence type="ECO:0000256" key="1">
    <source>
        <dbReference type="ARBA" id="ARBA00004123"/>
    </source>
</evidence>
<reference evidence="8" key="1">
    <citation type="submission" date="2017-07" db="EMBL/GenBank/DDBJ databases">
        <title>Taro Niue Genome Assembly and Annotation.</title>
        <authorList>
            <person name="Atibalentja N."/>
            <person name="Keating K."/>
            <person name="Fields C.J."/>
        </authorList>
    </citation>
    <scope>NUCLEOTIDE SEQUENCE</scope>
    <source>
        <strain evidence="8">Niue_2</strain>
        <tissue evidence="8">Leaf</tissue>
    </source>
</reference>
<evidence type="ECO:0000256" key="4">
    <source>
        <dbReference type="ARBA" id="ARBA00023163"/>
    </source>
</evidence>
<dbReference type="Gene3D" id="3.40.1810.10">
    <property type="entry name" value="Transcription factor, MADS-box"/>
    <property type="match status" value="1"/>
</dbReference>
<comment type="subcellular location">
    <subcellularLocation>
        <location evidence="1">Nucleus</location>
    </subcellularLocation>
</comment>
<evidence type="ECO:0000313" key="8">
    <source>
        <dbReference type="EMBL" id="MQL89990.1"/>
    </source>
</evidence>
<dbReference type="OrthoDB" id="762064at2759"/>
<accession>A0A843V8B5</accession>
<dbReference type="Proteomes" id="UP000652761">
    <property type="component" value="Unassembled WGS sequence"/>
</dbReference>
<keyword evidence="4" id="KW-0804">Transcription</keyword>
<dbReference type="PANTHER" id="PTHR48019">
    <property type="entry name" value="SERUM RESPONSE FACTOR HOMOLOG"/>
    <property type="match status" value="1"/>
</dbReference>
<evidence type="ECO:0000259" key="7">
    <source>
        <dbReference type="PROSITE" id="PS50066"/>
    </source>
</evidence>
<evidence type="ECO:0000313" key="9">
    <source>
        <dbReference type="Proteomes" id="UP000652761"/>
    </source>
</evidence>
<sequence length="316" mass="35641">MSRKKVKLQWIANDAARRATFKKRRRGLMKKVQELSILCNVKACTVVYGPYEPQPEVWPCTEEAAALLRGFRGMPEHEQGRRRMDQESFLRQRVEKLREQVEKEKKVAREVQAELLMSDCLEGKRRVEDLTMEETTTLGCLVEMKLTQVQARIEILRAQRQAAVAPTAAAIMETSMPSFHLKPPSSPPPMLPPSPPLQVVLQTSSSYLPPLPAPLQQPPPYNPWMEVAPGHKQLTDQLYGASSTSVHARPTVQQASLLDQAAAAMGVEGVRRSDWLMEMMGPYSHLFYEGEGLAAPPLMDDTKSTCWMMDPYLPFN</sequence>
<dbReference type="InterPro" id="IPR036879">
    <property type="entry name" value="TF_MADSbox_sf"/>
</dbReference>
<evidence type="ECO:0000256" key="2">
    <source>
        <dbReference type="ARBA" id="ARBA00023015"/>
    </source>
</evidence>
<evidence type="ECO:0000256" key="5">
    <source>
        <dbReference type="ARBA" id="ARBA00023242"/>
    </source>
</evidence>
<dbReference type="GO" id="GO:0046983">
    <property type="term" value="F:protein dimerization activity"/>
    <property type="evidence" value="ECO:0007669"/>
    <property type="project" value="InterPro"/>
</dbReference>
<keyword evidence="9" id="KW-1185">Reference proteome</keyword>
<comment type="caution">
    <text evidence="8">The sequence shown here is derived from an EMBL/GenBank/DDBJ whole genome shotgun (WGS) entry which is preliminary data.</text>
</comment>
<keyword evidence="6" id="KW-0175">Coiled coil</keyword>
<dbReference type="AlphaFoldDB" id="A0A843V8B5"/>
<keyword evidence="2" id="KW-0805">Transcription regulation</keyword>
<dbReference type="EMBL" id="NMUH01001197">
    <property type="protein sequence ID" value="MQL89990.1"/>
    <property type="molecule type" value="Genomic_DNA"/>
</dbReference>
<dbReference type="CDD" id="cd00266">
    <property type="entry name" value="MADS_SRF_like"/>
    <property type="match status" value="1"/>
</dbReference>
<name>A0A843V8B5_COLES</name>
<dbReference type="InterPro" id="IPR033897">
    <property type="entry name" value="SRF-like_MADS-box"/>
</dbReference>
<dbReference type="SMART" id="SM00432">
    <property type="entry name" value="MADS"/>
    <property type="match status" value="1"/>
</dbReference>
<dbReference type="Pfam" id="PF00319">
    <property type="entry name" value="SRF-TF"/>
    <property type="match status" value="1"/>
</dbReference>
<evidence type="ECO:0000256" key="6">
    <source>
        <dbReference type="SAM" id="Coils"/>
    </source>
</evidence>
<dbReference type="FunFam" id="3.40.1810.10:FF:000024">
    <property type="entry name" value="Agamous-like MADS-box protein AGL80"/>
    <property type="match status" value="1"/>
</dbReference>
<dbReference type="InterPro" id="IPR002100">
    <property type="entry name" value="TF_MADSbox"/>
</dbReference>
<feature type="coiled-coil region" evidence="6">
    <location>
        <begin position="87"/>
        <end position="114"/>
    </location>
</feature>
<evidence type="ECO:0000256" key="3">
    <source>
        <dbReference type="ARBA" id="ARBA00023125"/>
    </source>
</evidence>
<dbReference type="GO" id="GO:0000981">
    <property type="term" value="F:DNA-binding transcription factor activity, RNA polymerase II-specific"/>
    <property type="evidence" value="ECO:0007669"/>
    <property type="project" value="InterPro"/>
</dbReference>
<keyword evidence="3" id="KW-0238">DNA-binding</keyword>
<dbReference type="SUPFAM" id="SSF55455">
    <property type="entry name" value="SRF-like"/>
    <property type="match status" value="1"/>
</dbReference>
<gene>
    <name evidence="8" type="ORF">Taro_022571</name>
</gene>
<organism evidence="8 9">
    <name type="scientific">Colocasia esculenta</name>
    <name type="common">Wild taro</name>
    <name type="synonym">Arum esculentum</name>
    <dbReference type="NCBI Taxonomy" id="4460"/>
    <lineage>
        <taxon>Eukaryota</taxon>
        <taxon>Viridiplantae</taxon>
        <taxon>Streptophyta</taxon>
        <taxon>Embryophyta</taxon>
        <taxon>Tracheophyta</taxon>
        <taxon>Spermatophyta</taxon>
        <taxon>Magnoliopsida</taxon>
        <taxon>Liliopsida</taxon>
        <taxon>Araceae</taxon>
        <taxon>Aroideae</taxon>
        <taxon>Colocasieae</taxon>
        <taxon>Colocasia</taxon>
    </lineage>
</organism>
<feature type="domain" description="MADS-box" evidence="7">
    <location>
        <begin position="1"/>
        <end position="49"/>
    </location>
</feature>
<dbReference type="GO" id="GO:0000987">
    <property type="term" value="F:cis-regulatory region sequence-specific DNA binding"/>
    <property type="evidence" value="ECO:0007669"/>
    <property type="project" value="InterPro"/>
</dbReference>
<proteinExistence type="predicted"/>
<dbReference type="PROSITE" id="PS50066">
    <property type="entry name" value="MADS_BOX_2"/>
    <property type="match status" value="1"/>
</dbReference>